<dbReference type="InterPro" id="IPR006094">
    <property type="entry name" value="Oxid_FAD_bind_N"/>
</dbReference>
<reference evidence="6" key="1">
    <citation type="journal article" date="2021" name="Nat. Commun.">
        <title>Genetic determinants of endophytism in the Arabidopsis root mycobiome.</title>
        <authorList>
            <person name="Mesny F."/>
            <person name="Miyauchi S."/>
            <person name="Thiergart T."/>
            <person name="Pickel B."/>
            <person name="Atanasova L."/>
            <person name="Karlsson M."/>
            <person name="Huettel B."/>
            <person name="Barry K.W."/>
            <person name="Haridas S."/>
            <person name="Chen C."/>
            <person name="Bauer D."/>
            <person name="Andreopoulos W."/>
            <person name="Pangilinan J."/>
            <person name="LaButti K."/>
            <person name="Riley R."/>
            <person name="Lipzen A."/>
            <person name="Clum A."/>
            <person name="Drula E."/>
            <person name="Henrissat B."/>
            <person name="Kohler A."/>
            <person name="Grigoriev I.V."/>
            <person name="Martin F.M."/>
            <person name="Hacquard S."/>
        </authorList>
    </citation>
    <scope>NUCLEOTIDE SEQUENCE</scope>
    <source>
        <strain evidence="6">FSSC 5 MPI-SDFR-AT-0091</strain>
    </source>
</reference>
<keyword evidence="7" id="KW-1185">Reference proteome</keyword>
<feature type="domain" description="FAD-binding PCMH-type" evidence="5">
    <location>
        <begin position="61"/>
        <end position="233"/>
    </location>
</feature>
<keyword evidence="3" id="KW-0274">FAD</keyword>
<dbReference type="InterPro" id="IPR050416">
    <property type="entry name" value="FAD-linked_Oxidoreductase"/>
</dbReference>
<proteinExistence type="inferred from homology"/>
<dbReference type="InterPro" id="IPR036318">
    <property type="entry name" value="FAD-bd_PCMH-like_sf"/>
</dbReference>
<dbReference type="AlphaFoldDB" id="A0A9P9G0K3"/>
<gene>
    <name evidence="6" type="ORF">B0J15DRAFT_556125</name>
</gene>
<dbReference type="PROSITE" id="PS51387">
    <property type="entry name" value="FAD_PCMH"/>
    <property type="match status" value="1"/>
</dbReference>
<keyword evidence="4" id="KW-0560">Oxidoreductase</keyword>
<dbReference type="PANTHER" id="PTHR42973">
    <property type="entry name" value="BINDING OXIDOREDUCTASE, PUTATIVE (AFU_ORTHOLOGUE AFUA_1G17690)-RELATED"/>
    <property type="match status" value="1"/>
</dbReference>
<dbReference type="InterPro" id="IPR016166">
    <property type="entry name" value="FAD-bd_PCMH"/>
</dbReference>
<dbReference type="Gene3D" id="3.30.465.10">
    <property type="match status" value="1"/>
</dbReference>
<protein>
    <recommendedName>
        <fullName evidence="5">FAD-binding PCMH-type domain-containing protein</fullName>
    </recommendedName>
</protein>
<evidence type="ECO:0000256" key="3">
    <source>
        <dbReference type="ARBA" id="ARBA00022827"/>
    </source>
</evidence>
<dbReference type="Pfam" id="PF01565">
    <property type="entry name" value="FAD_binding_4"/>
    <property type="match status" value="1"/>
</dbReference>
<evidence type="ECO:0000259" key="5">
    <source>
        <dbReference type="PROSITE" id="PS51387"/>
    </source>
</evidence>
<dbReference type="InterPro" id="IPR016169">
    <property type="entry name" value="FAD-bd_PCMH_sub2"/>
</dbReference>
<evidence type="ECO:0000313" key="7">
    <source>
        <dbReference type="Proteomes" id="UP000736672"/>
    </source>
</evidence>
<evidence type="ECO:0000256" key="2">
    <source>
        <dbReference type="ARBA" id="ARBA00022630"/>
    </source>
</evidence>
<accession>A0A9P9G0K3</accession>
<comment type="similarity">
    <text evidence="1">Belongs to the oxygen-dependent FAD-linked oxidoreductase family.</text>
</comment>
<sequence length="522" mass="57180">MKFEALFSSVAVQGFFTQATKTATCVAACNAVARLYPSQVASPSSSAFLGAQDSYWNAPQQKTTPACFFQPTSADQVQTAIVEVVQAKCPFSIKGGGHSSNLGGSSIQDGFQFDLINLNHNEITSDRRAIKLGPGNQWGPLFPFLEEQGLIALGGRDSGVGVPGFLFGGGISYFATQRGWAVDQLISTDLVLANGTLITVNSTSHTDLNKALRGGGASNFGIVTSFEVNLYPYNGMWGGVHVVTEEHFDAIFDAYDVFTHGLAEDGKAHLLMDFARVNGTLIVAQFMSYPEPVQDPPIFDSFRPIPAAMDTLRLTNYSDLAIEMAQITDTRGKRNTYWTRAFKYDIDLLKSIYKVWVTTSESYADRLLAALDVQLIMPQMRKAASSSGVGNVLGLEDSDEILQLIVLSIIWENETDDEEVMDIIRQLDADIEVLVQQRGKHHDFKYMNYGHTEQDVIGSYGQKNKAFLKEVAAKYDPMGVFQKLQPGGFKLDGPDYLVPGLIEQARSWVGLGKAAKSDHNEL</sequence>
<name>A0A9P9G0K3_FUSSL</name>
<dbReference type="PANTHER" id="PTHR42973:SF34">
    <property type="entry name" value="FAD BINDING DOMAIN PROTEIN (AFU_ORTHOLOGUE AFUA_3G02770)"/>
    <property type="match status" value="1"/>
</dbReference>
<dbReference type="SUPFAM" id="SSF56176">
    <property type="entry name" value="FAD-binding/transporter-associated domain-like"/>
    <property type="match status" value="1"/>
</dbReference>
<organism evidence="6 7">
    <name type="scientific">Fusarium solani</name>
    <name type="common">Filamentous fungus</name>
    <dbReference type="NCBI Taxonomy" id="169388"/>
    <lineage>
        <taxon>Eukaryota</taxon>
        <taxon>Fungi</taxon>
        <taxon>Dikarya</taxon>
        <taxon>Ascomycota</taxon>
        <taxon>Pezizomycotina</taxon>
        <taxon>Sordariomycetes</taxon>
        <taxon>Hypocreomycetidae</taxon>
        <taxon>Hypocreales</taxon>
        <taxon>Nectriaceae</taxon>
        <taxon>Fusarium</taxon>
        <taxon>Fusarium solani species complex</taxon>
    </lineage>
</organism>
<evidence type="ECO:0000313" key="6">
    <source>
        <dbReference type="EMBL" id="KAH7230311.1"/>
    </source>
</evidence>
<comment type="caution">
    <text evidence="6">The sequence shown here is derived from an EMBL/GenBank/DDBJ whole genome shotgun (WGS) entry which is preliminary data.</text>
</comment>
<keyword evidence="2" id="KW-0285">Flavoprotein</keyword>
<dbReference type="EMBL" id="JAGTJS010000039">
    <property type="protein sequence ID" value="KAH7230311.1"/>
    <property type="molecule type" value="Genomic_DNA"/>
</dbReference>
<dbReference type="GO" id="GO:0016491">
    <property type="term" value="F:oxidoreductase activity"/>
    <property type="evidence" value="ECO:0007669"/>
    <property type="project" value="UniProtKB-KW"/>
</dbReference>
<dbReference type="GO" id="GO:0071949">
    <property type="term" value="F:FAD binding"/>
    <property type="evidence" value="ECO:0007669"/>
    <property type="project" value="InterPro"/>
</dbReference>
<evidence type="ECO:0000256" key="1">
    <source>
        <dbReference type="ARBA" id="ARBA00005466"/>
    </source>
</evidence>
<evidence type="ECO:0000256" key="4">
    <source>
        <dbReference type="ARBA" id="ARBA00023002"/>
    </source>
</evidence>
<dbReference type="OrthoDB" id="2151789at2759"/>
<dbReference type="Proteomes" id="UP000736672">
    <property type="component" value="Unassembled WGS sequence"/>
</dbReference>